<feature type="transmembrane region" description="Helical" evidence="5">
    <location>
        <begin position="261"/>
        <end position="286"/>
    </location>
</feature>
<sequence>MTDQRLTMGQSAGIETSASRKQDLAGLILSWLPTLMFGYAILIAPMMMRTSGGPEDGDINIAASKSNVLNQLFWLALFGLAFLASLKRLNRLPAVLLHPVVLAIFAYLAFSGLTVFWSPVPGIAFRRLILQLILLLCFILSIGLGDSREATLNRMLALVVLTVAINSLAVVLIPPTPIGYAGIYPQKNGLGAVMAFAILVTIYGMSVKTGMTRFILLGTTVVAFGLLVISQSKTSLGLAVLIPIMVYVFVGLAYHLRINAFVLFLLLASTGIVSAAFLSALTGFGLDDLSMILFHDTTFTGRTVIWNFVLDVISRSWLGGQGYSSFWGAGVDSIVFREAPSFVSLLLQAHNGYLDVLVETGVIGFTILICLILFAFRSATQLVQTDRQTTRFCLMLILFVVCHNLLESSWFRSFSQIWMLFIFAALLPLLPSEKEAQGRNAKSDRF</sequence>
<dbReference type="STRING" id="735517.SAMN05444272_0310"/>
<evidence type="ECO:0000256" key="1">
    <source>
        <dbReference type="ARBA" id="ARBA00004141"/>
    </source>
</evidence>
<evidence type="ECO:0000256" key="2">
    <source>
        <dbReference type="ARBA" id="ARBA00022692"/>
    </source>
</evidence>
<feature type="transmembrane region" description="Helical" evidence="5">
    <location>
        <begin position="189"/>
        <end position="207"/>
    </location>
</feature>
<dbReference type="PANTHER" id="PTHR37422">
    <property type="entry name" value="TEICHURONIC ACID BIOSYNTHESIS PROTEIN TUAE"/>
    <property type="match status" value="1"/>
</dbReference>
<reference evidence="7 8" key="1">
    <citation type="submission" date="2016-11" db="EMBL/GenBank/DDBJ databases">
        <authorList>
            <person name="Jaros S."/>
            <person name="Januszkiewicz K."/>
            <person name="Wedrychowicz H."/>
        </authorList>
    </citation>
    <scope>NUCLEOTIDE SEQUENCE [LARGE SCALE GENOMIC DNA]</scope>
    <source>
        <strain evidence="7 8">DSM 22153</strain>
    </source>
</reference>
<keyword evidence="2 5" id="KW-0812">Transmembrane</keyword>
<dbReference type="EMBL" id="FRBW01000001">
    <property type="protein sequence ID" value="SHL32610.1"/>
    <property type="molecule type" value="Genomic_DNA"/>
</dbReference>
<dbReference type="GO" id="GO:0016874">
    <property type="term" value="F:ligase activity"/>
    <property type="evidence" value="ECO:0007669"/>
    <property type="project" value="UniProtKB-KW"/>
</dbReference>
<feature type="transmembrane region" description="Helical" evidence="5">
    <location>
        <begin position="24"/>
        <end position="48"/>
    </location>
</feature>
<dbReference type="OrthoDB" id="4391260at2"/>
<dbReference type="Pfam" id="PF04932">
    <property type="entry name" value="Wzy_C"/>
    <property type="match status" value="1"/>
</dbReference>
<evidence type="ECO:0000313" key="8">
    <source>
        <dbReference type="Proteomes" id="UP000186002"/>
    </source>
</evidence>
<evidence type="ECO:0000313" key="7">
    <source>
        <dbReference type="EMBL" id="SHL32610.1"/>
    </source>
</evidence>
<keyword evidence="4 5" id="KW-0472">Membrane</keyword>
<feature type="transmembrane region" description="Helical" evidence="5">
    <location>
        <begin position="95"/>
        <end position="117"/>
    </location>
</feature>
<keyword evidence="3 5" id="KW-1133">Transmembrane helix</keyword>
<evidence type="ECO:0000256" key="3">
    <source>
        <dbReference type="ARBA" id="ARBA00022989"/>
    </source>
</evidence>
<feature type="domain" description="O-antigen ligase-related" evidence="6">
    <location>
        <begin position="220"/>
        <end position="369"/>
    </location>
</feature>
<feature type="transmembrane region" description="Helical" evidence="5">
    <location>
        <begin position="214"/>
        <end position="230"/>
    </location>
</feature>
<organism evidence="7 8">
    <name type="scientific">Roseibium suaedae</name>
    <dbReference type="NCBI Taxonomy" id="735517"/>
    <lineage>
        <taxon>Bacteria</taxon>
        <taxon>Pseudomonadati</taxon>
        <taxon>Pseudomonadota</taxon>
        <taxon>Alphaproteobacteria</taxon>
        <taxon>Hyphomicrobiales</taxon>
        <taxon>Stappiaceae</taxon>
        <taxon>Roseibium</taxon>
    </lineage>
</organism>
<dbReference type="GO" id="GO:0016020">
    <property type="term" value="C:membrane"/>
    <property type="evidence" value="ECO:0007669"/>
    <property type="project" value="UniProtKB-SubCell"/>
</dbReference>
<dbReference type="AlphaFoldDB" id="A0A1M6ZQA7"/>
<proteinExistence type="predicted"/>
<feature type="transmembrane region" description="Helical" evidence="5">
    <location>
        <begin position="388"/>
        <end position="406"/>
    </location>
</feature>
<feature type="transmembrane region" description="Helical" evidence="5">
    <location>
        <begin position="68"/>
        <end position="86"/>
    </location>
</feature>
<dbReference type="InterPro" id="IPR051533">
    <property type="entry name" value="WaaL-like"/>
</dbReference>
<protein>
    <submittedName>
        <fullName evidence="7">O-antigen ligase</fullName>
    </submittedName>
</protein>
<keyword evidence="8" id="KW-1185">Reference proteome</keyword>
<feature type="transmembrane region" description="Helical" evidence="5">
    <location>
        <begin position="236"/>
        <end position="254"/>
    </location>
</feature>
<evidence type="ECO:0000256" key="5">
    <source>
        <dbReference type="SAM" id="Phobius"/>
    </source>
</evidence>
<dbReference type="InterPro" id="IPR007016">
    <property type="entry name" value="O-antigen_ligase-rel_domated"/>
</dbReference>
<evidence type="ECO:0000259" key="6">
    <source>
        <dbReference type="Pfam" id="PF04932"/>
    </source>
</evidence>
<feature type="transmembrane region" description="Helical" evidence="5">
    <location>
        <begin position="123"/>
        <end position="144"/>
    </location>
</feature>
<evidence type="ECO:0000256" key="4">
    <source>
        <dbReference type="ARBA" id="ARBA00023136"/>
    </source>
</evidence>
<feature type="transmembrane region" description="Helical" evidence="5">
    <location>
        <begin position="412"/>
        <end position="430"/>
    </location>
</feature>
<keyword evidence="7" id="KW-0436">Ligase</keyword>
<dbReference type="PANTHER" id="PTHR37422:SF17">
    <property type="entry name" value="O-ANTIGEN LIGASE"/>
    <property type="match status" value="1"/>
</dbReference>
<accession>A0A1M6ZQA7</accession>
<feature type="transmembrane region" description="Helical" evidence="5">
    <location>
        <begin position="156"/>
        <end position="183"/>
    </location>
</feature>
<comment type="subcellular location">
    <subcellularLocation>
        <location evidence="1">Membrane</location>
        <topology evidence="1">Multi-pass membrane protein</topology>
    </subcellularLocation>
</comment>
<gene>
    <name evidence="7" type="ORF">SAMN05444272_0310</name>
</gene>
<dbReference type="Proteomes" id="UP000186002">
    <property type="component" value="Unassembled WGS sequence"/>
</dbReference>
<name>A0A1M6ZQA7_9HYPH</name>
<feature type="transmembrane region" description="Helical" evidence="5">
    <location>
        <begin position="356"/>
        <end position="376"/>
    </location>
</feature>